<dbReference type="InterPro" id="IPR050109">
    <property type="entry name" value="HTH-type_TetR-like_transc_reg"/>
</dbReference>
<sequence>MARRSKEEALETRSKVLDAALRVFSLKGVARSSLADIAKMAGVSRGAIYWHFANKGELLTALWDQVVQLYAPLAMASENPNEPDPLGKMKTLYISFLTNLVDDPRQQQMFRILFDASDRSKDTEAFRQLHITIRRQRLQSLLVALRNIKEKGQLPPTSDEHYGAVCILCFIHGLLANWIMTPDLFDLKKEAPALVEGMIRMLSTDKVTVEDDAQSSG</sequence>
<evidence type="ECO:0000313" key="8">
    <source>
        <dbReference type="Proteomes" id="UP000596092"/>
    </source>
</evidence>
<evidence type="ECO:0000259" key="6">
    <source>
        <dbReference type="PROSITE" id="PS50977"/>
    </source>
</evidence>
<dbReference type="InterPro" id="IPR023772">
    <property type="entry name" value="DNA-bd_HTH_TetR-type_CS"/>
</dbReference>
<dbReference type="PANTHER" id="PTHR30055:SF240">
    <property type="entry name" value="HTH-TYPE TRANSCRIPTIONAL REGULATOR ACRR"/>
    <property type="match status" value="1"/>
</dbReference>
<dbReference type="SUPFAM" id="SSF46689">
    <property type="entry name" value="Homeodomain-like"/>
    <property type="match status" value="1"/>
</dbReference>
<evidence type="ECO:0000313" key="7">
    <source>
        <dbReference type="EMBL" id="QQG66742.1"/>
    </source>
</evidence>
<keyword evidence="8" id="KW-1185">Reference proteome</keyword>
<dbReference type="RefSeq" id="WP_199263026.1">
    <property type="nucleotide sequence ID" value="NZ_CP054140.1"/>
</dbReference>
<dbReference type="InterPro" id="IPR036271">
    <property type="entry name" value="Tet_transcr_reg_TetR-rel_C_sf"/>
</dbReference>
<dbReference type="Pfam" id="PF00440">
    <property type="entry name" value="TetR_N"/>
    <property type="match status" value="1"/>
</dbReference>
<evidence type="ECO:0000256" key="3">
    <source>
        <dbReference type="ARBA" id="ARBA00023125"/>
    </source>
</evidence>
<dbReference type="PRINTS" id="PR00455">
    <property type="entry name" value="HTHTETR"/>
</dbReference>
<dbReference type="KEGG" id="dog:HP555_13135"/>
<evidence type="ECO:0000256" key="2">
    <source>
        <dbReference type="ARBA" id="ARBA00023015"/>
    </source>
</evidence>
<organism evidence="7 8">
    <name type="scientific">Desulfobulbus oligotrophicus</name>
    <dbReference type="NCBI Taxonomy" id="1909699"/>
    <lineage>
        <taxon>Bacteria</taxon>
        <taxon>Pseudomonadati</taxon>
        <taxon>Thermodesulfobacteriota</taxon>
        <taxon>Desulfobulbia</taxon>
        <taxon>Desulfobulbales</taxon>
        <taxon>Desulfobulbaceae</taxon>
        <taxon>Desulfobulbus</taxon>
    </lineage>
</organism>
<dbReference type="EMBL" id="CP054140">
    <property type="protein sequence ID" value="QQG66742.1"/>
    <property type="molecule type" value="Genomic_DNA"/>
</dbReference>
<dbReference type="SUPFAM" id="SSF48498">
    <property type="entry name" value="Tetracyclin repressor-like, C-terminal domain"/>
    <property type="match status" value="1"/>
</dbReference>
<keyword evidence="3 5" id="KW-0238">DNA-binding</keyword>
<protein>
    <submittedName>
        <fullName evidence="7">TetR family transcriptional regulator</fullName>
    </submittedName>
</protein>
<gene>
    <name evidence="7" type="ORF">HP555_13135</name>
</gene>
<keyword evidence="4" id="KW-0804">Transcription</keyword>
<feature type="domain" description="HTH tetR-type" evidence="6">
    <location>
        <begin position="10"/>
        <end position="70"/>
    </location>
</feature>
<keyword evidence="2" id="KW-0805">Transcription regulation</keyword>
<evidence type="ECO:0000256" key="4">
    <source>
        <dbReference type="ARBA" id="ARBA00023163"/>
    </source>
</evidence>
<dbReference type="Gene3D" id="1.10.357.10">
    <property type="entry name" value="Tetracycline Repressor, domain 2"/>
    <property type="match status" value="1"/>
</dbReference>
<name>A0A7T6ARP6_9BACT</name>
<evidence type="ECO:0000256" key="5">
    <source>
        <dbReference type="PROSITE-ProRule" id="PRU00335"/>
    </source>
</evidence>
<feature type="DNA-binding region" description="H-T-H motif" evidence="5">
    <location>
        <begin position="33"/>
        <end position="52"/>
    </location>
</feature>
<accession>A0A7T6ARP6</accession>
<dbReference type="InterPro" id="IPR009057">
    <property type="entry name" value="Homeodomain-like_sf"/>
</dbReference>
<dbReference type="Proteomes" id="UP000596092">
    <property type="component" value="Chromosome"/>
</dbReference>
<keyword evidence="1" id="KW-0678">Repressor</keyword>
<dbReference type="Pfam" id="PF08361">
    <property type="entry name" value="TetR_C_2"/>
    <property type="match status" value="1"/>
</dbReference>
<dbReference type="InterPro" id="IPR001647">
    <property type="entry name" value="HTH_TetR"/>
</dbReference>
<reference evidence="7 8" key="1">
    <citation type="submission" date="2020-05" db="EMBL/GenBank/DDBJ databases">
        <title>Complete genome of Desulfobulbus oligotrophicus.</title>
        <authorList>
            <person name="Podar M."/>
        </authorList>
    </citation>
    <scope>NUCLEOTIDE SEQUENCE [LARGE SCALE GENOMIC DNA]</scope>
    <source>
        <strain evidence="7 8">Prop6</strain>
    </source>
</reference>
<dbReference type="PROSITE" id="PS01081">
    <property type="entry name" value="HTH_TETR_1"/>
    <property type="match status" value="1"/>
</dbReference>
<dbReference type="GO" id="GO:0003700">
    <property type="term" value="F:DNA-binding transcription factor activity"/>
    <property type="evidence" value="ECO:0007669"/>
    <property type="project" value="TreeGrafter"/>
</dbReference>
<dbReference type="InterPro" id="IPR013572">
    <property type="entry name" value="Tscrpt_reg_MAATS_C"/>
</dbReference>
<dbReference type="GO" id="GO:0000976">
    <property type="term" value="F:transcription cis-regulatory region binding"/>
    <property type="evidence" value="ECO:0007669"/>
    <property type="project" value="TreeGrafter"/>
</dbReference>
<dbReference type="AlphaFoldDB" id="A0A7T6ARP6"/>
<dbReference type="PANTHER" id="PTHR30055">
    <property type="entry name" value="HTH-TYPE TRANSCRIPTIONAL REGULATOR RUTR"/>
    <property type="match status" value="1"/>
</dbReference>
<proteinExistence type="predicted"/>
<evidence type="ECO:0000256" key="1">
    <source>
        <dbReference type="ARBA" id="ARBA00022491"/>
    </source>
</evidence>
<dbReference type="PROSITE" id="PS50977">
    <property type="entry name" value="HTH_TETR_2"/>
    <property type="match status" value="1"/>
</dbReference>